<organism evidence="1 2">
    <name type="scientific">Sphaceloma murrayae</name>
    <dbReference type="NCBI Taxonomy" id="2082308"/>
    <lineage>
        <taxon>Eukaryota</taxon>
        <taxon>Fungi</taxon>
        <taxon>Dikarya</taxon>
        <taxon>Ascomycota</taxon>
        <taxon>Pezizomycotina</taxon>
        <taxon>Dothideomycetes</taxon>
        <taxon>Dothideomycetidae</taxon>
        <taxon>Myriangiales</taxon>
        <taxon>Elsinoaceae</taxon>
        <taxon>Sphaceloma</taxon>
    </lineage>
</organism>
<evidence type="ECO:0000313" key="1">
    <source>
        <dbReference type="EMBL" id="PNS20076.1"/>
    </source>
</evidence>
<dbReference type="Proteomes" id="UP000243797">
    <property type="component" value="Unassembled WGS sequence"/>
</dbReference>
<sequence length="355" mass="39641">MPIQLLPASAAAFAPRAAPNIVLGTKVEPWLTQTLKRINKVKRVLHNPSQHYRCLTETLGGDKAIWTLTSLLLPKAPEADLSKDDNPLVEALANYDMLHIEAYIVHVDMVSQHEVAFKLTKDSIDALVDYHRDVYSVDAAASVYYWPEKEAQVKKMQEEFLQATNRFVFRTGVRALEGLEEDGAGELLDGRAEDVKRAIMNLFSPLLPPPPRISDVIIPAPAFLSQQQPSNSWWHQQSTYLPPQPMQSDAWAVLPNTPSPTMTHTSNSQSQWWPSVSVEPSLETYHIPSPTPSLTQNDFSCDSSVYSSPEPMPVMPSYPFPSQLPQNCGSNMVLGSFDTMGWDLNMYPSQYASVM</sequence>
<evidence type="ECO:0000313" key="2">
    <source>
        <dbReference type="Proteomes" id="UP000243797"/>
    </source>
</evidence>
<dbReference type="EMBL" id="NKHZ01000025">
    <property type="protein sequence ID" value="PNS20076.1"/>
    <property type="molecule type" value="Genomic_DNA"/>
</dbReference>
<name>A0A2K1QYE2_9PEZI</name>
<dbReference type="OrthoDB" id="5352472at2759"/>
<protein>
    <submittedName>
        <fullName evidence="1">Uncharacterized protein</fullName>
    </submittedName>
</protein>
<dbReference type="STRING" id="2082308.A0A2K1QYE2"/>
<proteinExistence type="predicted"/>
<dbReference type="AlphaFoldDB" id="A0A2K1QYE2"/>
<reference evidence="1 2" key="1">
    <citation type="submission" date="2017-06" db="EMBL/GenBank/DDBJ databases">
        <title>Draft genome sequence of a variant of Elsinoe murrayae.</title>
        <authorList>
            <person name="Cheng Q."/>
        </authorList>
    </citation>
    <scope>NUCLEOTIDE SEQUENCE [LARGE SCALE GENOMIC DNA]</scope>
    <source>
        <strain evidence="1 2">CQ-2017a</strain>
    </source>
</reference>
<gene>
    <name evidence="1" type="ORF">CAC42_5526</name>
</gene>
<keyword evidence="2" id="KW-1185">Reference proteome</keyword>
<dbReference type="InParanoid" id="A0A2K1QYE2"/>
<comment type="caution">
    <text evidence="1">The sequence shown here is derived from an EMBL/GenBank/DDBJ whole genome shotgun (WGS) entry which is preliminary data.</text>
</comment>
<accession>A0A2K1QYE2</accession>